<dbReference type="Proteomes" id="UP000266188">
    <property type="component" value="Unassembled WGS sequence"/>
</dbReference>
<accession>A0A3A2ZFB4</accession>
<dbReference type="STRING" id="2070753.A0A3A2ZFB4"/>
<name>A0A3A2ZFB4_9EURO</name>
<sequence>MSGDGSRNGILQTVDLLSKSFEADKPLEPVQAIRKIRHEQNKNQLFLAQKNAGLKSGSRGFQARKDLKSTEAKVESSLAQ</sequence>
<gene>
    <name evidence="2" type="ORF">PHISCL_11008</name>
</gene>
<protein>
    <submittedName>
        <fullName evidence="2">ABC transporter</fullName>
    </submittedName>
</protein>
<feature type="region of interest" description="Disordered" evidence="1">
    <location>
        <begin position="57"/>
        <end position="80"/>
    </location>
</feature>
<organism evidence="2 3">
    <name type="scientific">Aspergillus sclerotialis</name>
    <dbReference type="NCBI Taxonomy" id="2070753"/>
    <lineage>
        <taxon>Eukaryota</taxon>
        <taxon>Fungi</taxon>
        <taxon>Dikarya</taxon>
        <taxon>Ascomycota</taxon>
        <taxon>Pezizomycotina</taxon>
        <taxon>Eurotiomycetes</taxon>
        <taxon>Eurotiomycetidae</taxon>
        <taxon>Eurotiales</taxon>
        <taxon>Aspergillaceae</taxon>
        <taxon>Aspergillus</taxon>
        <taxon>Aspergillus subgen. Polypaecilum</taxon>
    </lineage>
</organism>
<feature type="compositionally biased region" description="Basic and acidic residues" evidence="1">
    <location>
        <begin position="63"/>
        <end position="74"/>
    </location>
</feature>
<reference evidence="3" key="1">
    <citation type="submission" date="2017-02" db="EMBL/GenBank/DDBJ databases">
        <authorList>
            <person name="Tafer H."/>
            <person name="Lopandic K."/>
        </authorList>
    </citation>
    <scope>NUCLEOTIDE SEQUENCE [LARGE SCALE GENOMIC DNA]</scope>
    <source>
        <strain evidence="3">CBS 366.77</strain>
    </source>
</reference>
<keyword evidence="3" id="KW-1185">Reference proteome</keyword>
<dbReference type="OrthoDB" id="2110130at2759"/>
<comment type="caution">
    <text evidence="2">The sequence shown here is derived from an EMBL/GenBank/DDBJ whole genome shotgun (WGS) entry which is preliminary data.</text>
</comment>
<proteinExistence type="predicted"/>
<dbReference type="AlphaFoldDB" id="A0A3A2ZFB4"/>
<dbReference type="EMBL" id="MVGC01003381">
    <property type="protein sequence ID" value="RJE16655.1"/>
    <property type="molecule type" value="Genomic_DNA"/>
</dbReference>
<evidence type="ECO:0000313" key="3">
    <source>
        <dbReference type="Proteomes" id="UP000266188"/>
    </source>
</evidence>
<evidence type="ECO:0000313" key="2">
    <source>
        <dbReference type="EMBL" id="RJE16655.1"/>
    </source>
</evidence>
<evidence type="ECO:0000256" key="1">
    <source>
        <dbReference type="SAM" id="MobiDB-lite"/>
    </source>
</evidence>